<reference evidence="2 3" key="1">
    <citation type="submission" date="2019-03" db="EMBL/GenBank/DDBJ databases">
        <title>Complete Genome Sequence of Allofrancisella frigidaquae Strain SYSU 10HL1970 Isolated from Water-Cooling Systems in China.</title>
        <authorList>
            <person name="Ohrman C."/>
            <person name="Uneklint I."/>
            <person name="Sjodin A."/>
        </authorList>
    </citation>
    <scope>NUCLEOTIDE SEQUENCE [LARGE SCALE GENOMIC DNA]</scope>
    <source>
        <strain evidence="2 3">SYSU 10HL1970</strain>
    </source>
</reference>
<dbReference type="Gene3D" id="3.40.50.1000">
    <property type="entry name" value="HAD superfamily/HAD-like"/>
    <property type="match status" value="1"/>
</dbReference>
<proteinExistence type="predicted"/>
<feature type="signal peptide" evidence="1">
    <location>
        <begin position="1"/>
        <end position="19"/>
    </location>
</feature>
<sequence length="329" mass="37698">MMKFTKYLLLVLSISLSLAGCDNNDTIDKVDSLKLYDEVTRLKTEFNEQNGHKFELPDNVKSCVNQIVKESNVYDYMSSKDALSYTKKSQYAKDSEDTINEINKLLEKFKDIGFINAIKKSGKIPGLMFDIDNTIQLSSFEDDYFSKGKIVTPAIVDFIKKQCFKDGIACYFITARYCNNKAATATAEWLKSNLDLTSNQLEKFVFFSGSIDNSLCASKPNQKVAYKDSFRQALSEQKNVYWLMSVGDQMTDWYGSHSGLKVRFPNQMFHSEIVPNNYNKENDCDVRTVIEPTQQCYNQLKEGILEHSTINYCKEFNKNKYFAGRSSTP</sequence>
<dbReference type="Pfam" id="PF03767">
    <property type="entry name" value="Acid_phosphat_B"/>
    <property type="match status" value="1"/>
</dbReference>
<dbReference type="Proteomes" id="UP000503320">
    <property type="component" value="Chromosome"/>
</dbReference>
<evidence type="ECO:0000313" key="3">
    <source>
        <dbReference type="Proteomes" id="UP000503320"/>
    </source>
</evidence>
<gene>
    <name evidence="2" type="ORF">E3E15_06050</name>
</gene>
<dbReference type="InterPro" id="IPR023214">
    <property type="entry name" value="HAD_sf"/>
</dbReference>
<dbReference type="EMBL" id="CP038017">
    <property type="protein sequence ID" value="QIV94934.1"/>
    <property type="molecule type" value="Genomic_DNA"/>
</dbReference>
<protein>
    <recommendedName>
        <fullName evidence="4">Acid phosphatase</fullName>
    </recommendedName>
</protein>
<organism evidence="2 3">
    <name type="scientific">Allofrancisella frigidaquae</name>
    <dbReference type="NCBI Taxonomy" id="1085644"/>
    <lineage>
        <taxon>Bacteria</taxon>
        <taxon>Pseudomonadati</taxon>
        <taxon>Pseudomonadota</taxon>
        <taxon>Gammaproteobacteria</taxon>
        <taxon>Thiotrichales</taxon>
        <taxon>Francisellaceae</taxon>
        <taxon>Allofrancisella</taxon>
    </lineage>
</organism>
<keyword evidence="1" id="KW-0732">Signal</keyword>
<evidence type="ECO:0000313" key="2">
    <source>
        <dbReference type="EMBL" id="QIV94934.1"/>
    </source>
</evidence>
<keyword evidence="3" id="KW-1185">Reference proteome</keyword>
<accession>A0A6M3HUP5</accession>
<name>A0A6M3HUP5_9GAMM</name>
<evidence type="ECO:0008006" key="4">
    <source>
        <dbReference type="Google" id="ProtNLM"/>
    </source>
</evidence>
<feature type="chain" id="PRO_5026778508" description="Acid phosphatase" evidence="1">
    <location>
        <begin position="20"/>
        <end position="329"/>
    </location>
</feature>
<dbReference type="RefSeq" id="WP_172106986.1">
    <property type="nucleotide sequence ID" value="NZ_CP038017.1"/>
</dbReference>
<dbReference type="InterPro" id="IPR005519">
    <property type="entry name" value="Acid_phosphat_B-like"/>
</dbReference>
<dbReference type="KEGG" id="afri:E3E15_06050"/>
<dbReference type="AlphaFoldDB" id="A0A6M3HUP5"/>
<dbReference type="PROSITE" id="PS51257">
    <property type="entry name" value="PROKAR_LIPOPROTEIN"/>
    <property type="match status" value="1"/>
</dbReference>
<evidence type="ECO:0000256" key="1">
    <source>
        <dbReference type="SAM" id="SignalP"/>
    </source>
</evidence>